<dbReference type="GO" id="GO:0009103">
    <property type="term" value="P:lipopolysaccharide biosynthetic process"/>
    <property type="evidence" value="ECO:0007669"/>
    <property type="project" value="TreeGrafter"/>
</dbReference>
<keyword evidence="4 11" id="KW-0808">Transferase</keyword>
<proteinExistence type="predicted"/>
<dbReference type="InterPro" id="IPR038731">
    <property type="entry name" value="RgtA/B/C-like"/>
</dbReference>
<dbReference type="Pfam" id="PF13231">
    <property type="entry name" value="PMT_2"/>
    <property type="match status" value="1"/>
</dbReference>
<feature type="transmembrane region" description="Helical" evidence="9">
    <location>
        <begin position="304"/>
        <end position="322"/>
    </location>
</feature>
<feature type="domain" description="Glycosyltransferase RgtA/B/C/D-like" evidence="10">
    <location>
        <begin position="68"/>
        <end position="228"/>
    </location>
</feature>
<evidence type="ECO:0000256" key="4">
    <source>
        <dbReference type="ARBA" id="ARBA00022679"/>
    </source>
</evidence>
<gene>
    <name evidence="11" type="ORF">ALSL_0161</name>
</gene>
<accession>A0A2Z6E250</accession>
<evidence type="ECO:0000256" key="3">
    <source>
        <dbReference type="ARBA" id="ARBA00022676"/>
    </source>
</evidence>
<feature type="transmembrane region" description="Helical" evidence="9">
    <location>
        <begin position="210"/>
        <end position="230"/>
    </location>
</feature>
<feature type="transmembrane region" description="Helical" evidence="9">
    <location>
        <begin position="400"/>
        <end position="416"/>
    </location>
</feature>
<dbReference type="GO" id="GO:0016763">
    <property type="term" value="F:pentosyltransferase activity"/>
    <property type="evidence" value="ECO:0007669"/>
    <property type="project" value="TreeGrafter"/>
</dbReference>
<keyword evidence="2" id="KW-1003">Cell membrane</keyword>
<evidence type="ECO:0000313" key="12">
    <source>
        <dbReference type="Proteomes" id="UP000270530"/>
    </source>
</evidence>
<evidence type="ECO:0000259" key="10">
    <source>
        <dbReference type="Pfam" id="PF13231"/>
    </source>
</evidence>
<evidence type="ECO:0000313" key="11">
    <source>
        <dbReference type="EMBL" id="BBD78834.1"/>
    </source>
</evidence>
<evidence type="ECO:0000256" key="6">
    <source>
        <dbReference type="ARBA" id="ARBA00022989"/>
    </source>
</evidence>
<dbReference type="KEGG" id="rbd:ALSL_0161"/>
<dbReference type="RefSeq" id="WP_174928819.1">
    <property type="nucleotide sequence ID" value="NZ_AP018560.1"/>
</dbReference>
<feature type="transmembrane region" description="Helical" evidence="9">
    <location>
        <begin position="167"/>
        <end position="190"/>
    </location>
</feature>
<dbReference type="InterPro" id="IPR050297">
    <property type="entry name" value="LipidA_mod_glycosyltrf_83"/>
</dbReference>
<dbReference type="Proteomes" id="UP000270530">
    <property type="component" value="Chromosome"/>
</dbReference>
<name>A0A2Z6E250_9GAMM</name>
<dbReference type="PANTHER" id="PTHR33908">
    <property type="entry name" value="MANNOSYLTRANSFERASE YKCB-RELATED"/>
    <property type="match status" value="1"/>
</dbReference>
<reference evidence="12" key="1">
    <citation type="submission" date="2018-04" db="EMBL/GenBank/DDBJ databases">
        <authorList>
            <person name="Watanabe M."/>
            <person name="Kojima H."/>
        </authorList>
    </citation>
    <scope>NUCLEOTIDE SEQUENCE [LARGE SCALE GENOMIC DNA]</scope>
    <source>
        <strain evidence="12">Dysh456</strain>
    </source>
</reference>
<keyword evidence="5 9" id="KW-0812">Transmembrane</keyword>
<feature type="transmembrane region" description="Helical" evidence="9">
    <location>
        <begin position="12"/>
        <end position="32"/>
    </location>
</feature>
<dbReference type="EMBL" id="AP018560">
    <property type="protein sequence ID" value="BBD78834.1"/>
    <property type="molecule type" value="Genomic_DNA"/>
</dbReference>
<evidence type="ECO:0000256" key="8">
    <source>
        <dbReference type="SAM" id="MobiDB-lite"/>
    </source>
</evidence>
<evidence type="ECO:0000256" key="1">
    <source>
        <dbReference type="ARBA" id="ARBA00004651"/>
    </source>
</evidence>
<sequence>MASSARLEHLRALWPWLPLWLVAALLAIFSHGPMPLFSTRTLSVAWEMWQQHHWLVPHINGEPYSEKVPLLFWLIHAGWFVFGVNDVWPRVLEVLFGAAQLVLATTLAGRLFPDRPWVARSTPWMLMALGYAFLFGLQIMYEVLLTVCVLAALLCLVPSPRRREPRWWLFGVLVGAGLLTKGPVMLLHVLFPWLLGPWWNEAARTQRARWYGRGALALLLGVAILLAWALPAGLAGGEAYRHRLFFLQTAGRVVDGVASPDELQNHNQPFWWYLLALPVLLFPFSAWPRAYAALARLRRPLEPGVRFLLLWLLPVLAVFSLISGKQAYYLLPECGGAVMLIAAAVARLRERRRALAVTPWLGTWPLGLAGIAAALGAFFLPTLVSTGRLTDDWLLALSQYSRPFSVVFLLLGLLLLQRRRGELRRLALAGLIGALTVNTLFTLAVWPNYDLRPAARLLGAAEAQGRPLGIIGGYDGQFHFLGRLTRPLVRLQYDDSLQNFARLHPDGLVVTRLSHPDAQAMRHALLVQPFRSVWLVIWPAPTLADLRAGRTPDDPPQPPRVYPRAGERLRMMRASRP</sequence>
<feature type="transmembrane region" description="Helical" evidence="9">
    <location>
        <begin position="328"/>
        <end position="348"/>
    </location>
</feature>
<organism evidence="11 12">
    <name type="scientific">Aerosticca soli</name>
    <dbReference type="NCBI Taxonomy" id="2010829"/>
    <lineage>
        <taxon>Bacteria</taxon>
        <taxon>Pseudomonadati</taxon>
        <taxon>Pseudomonadota</taxon>
        <taxon>Gammaproteobacteria</taxon>
        <taxon>Lysobacterales</taxon>
        <taxon>Rhodanobacteraceae</taxon>
        <taxon>Aerosticca</taxon>
    </lineage>
</organism>
<feature type="transmembrane region" description="Helical" evidence="9">
    <location>
        <begin position="95"/>
        <end position="112"/>
    </location>
</feature>
<keyword evidence="7 9" id="KW-0472">Membrane</keyword>
<dbReference type="GO" id="GO:0010041">
    <property type="term" value="P:response to iron(III) ion"/>
    <property type="evidence" value="ECO:0007669"/>
    <property type="project" value="TreeGrafter"/>
</dbReference>
<keyword evidence="12" id="KW-1185">Reference proteome</keyword>
<keyword evidence="3" id="KW-0328">Glycosyltransferase</keyword>
<feature type="transmembrane region" description="Helical" evidence="9">
    <location>
        <begin position="360"/>
        <end position="380"/>
    </location>
</feature>
<evidence type="ECO:0000256" key="2">
    <source>
        <dbReference type="ARBA" id="ARBA00022475"/>
    </source>
</evidence>
<dbReference type="GO" id="GO:0005886">
    <property type="term" value="C:plasma membrane"/>
    <property type="evidence" value="ECO:0007669"/>
    <property type="project" value="UniProtKB-SubCell"/>
</dbReference>
<evidence type="ECO:0000256" key="7">
    <source>
        <dbReference type="ARBA" id="ARBA00023136"/>
    </source>
</evidence>
<feature type="transmembrane region" description="Helical" evidence="9">
    <location>
        <begin position="270"/>
        <end position="292"/>
    </location>
</feature>
<evidence type="ECO:0000256" key="5">
    <source>
        <dbReference type="ARBA" id="ARBA00022692"/>
    </source>
</evidence>
<feature type="transmembrane region" description="Helical" evidence="9">
    <location>
        <begin position="124"/>
        <end position="155"/>
    </location>
</feature>
<keyword evidence="6 9" id="KW-1133">Transmembrane helix</keyword>
<protein>
    <submittedName>
        <fullName evidence="11">Polymyxin resistance protein ArnT, undecaprenyl phosphate-alpha-L-Ara4N transferase</fullName>
    </submittedName>
</protein>
<reference evidence="12" key="2">
    <citation type="submission" date="2018-06" db="EMBL/GenBank/DDBJ databases">
        <title>Genome sequence of Rhodanobacteraceae bacterium strain Dysh456.</title>
        <authorList>
            <person name="Fukui M."/>
        </authorList>
    </citation>
    <scope>NUCLEOTIDE SEQUENCE [LARGE SCALE GENOMIC DNA]</scope>
    <source>
        <strain evidence="12">Dysh456</strain>
    </source>
</reference>
<dbReference type="AlphaFoldDB" id="A0A2Z6E250"/>
<evidence type="ECO:0000256" key="9">
    <source>
        <dbReference type="SAM" id="Phobius"/>
    </source>
</evidence>
<feature type="region of interest" description="Disordered" evidence="8">
    <location>
        <begin position="547"/>
        <end position="577"/>
    </location>
</feature>
<feature type="transmembrane region" description="Helical" evidence="9">
    <location>
        <begin position="428"/>
        <end position="446"/>
    </location>
</feature>
<comment type="subcellular location">
    <subcellularLocation>
        <location evidence="1">Cell membrane</location>
        <topology evidence="1">Multi-pass membrane protein</topology>
    </subcellularLocation>
</comment>
<dbReference type="PANTHER" id="PTHR33908:SF3">
    <property type="entry name" value="UNDECAPRENYL PHOSPHATE-ALPHA-4-AMINO-4-DEOXY-L-ARABINOSE ARABINOSYL TRANSFERASE"/>
    <property type="match status" value="1"/>
</dbReference>